<accession>A0A964TEI3</accession>
<proteinExistence type="predicted"/>
<feature type="transmembrane region" description="Helical" evidence="1">
    <location>
        <begin position="143"/>
        <end position="160"/>
    </location>
</feature>
<keyword evidence="3" id="KW-1185">Reference proteome</keyword>
<reference evidence="2" key="1">
    <citation type="submission" date="2020-01" db="EMBL/GenBank/DDBJ databases">
        <title>Muricauda ochracea sp. nov., isolated from a tidal flat of Garorim bay in Korea.</title>
        <authorList>
            <person name="Kim D."/>
            <person name="Yoo Y."/>
            <person name="Kim J.-J."/>
        </authorList>
    </citation>
    <scope>NUCLEOTIDE SEQUENCE</scope>
    <source>
        <strain evidence="2">JGD-17</strain>
    </source>
</reference>
<protein>
    <submittedName>
        <fullName evidence="2">Uncharacterized protein</fullName>
    </submittedName>
</protein>
<feature type="transmembrane region" description="Helical" evidence="1">
    <location>
        <begin position="82"/>
        <end position="105"/>
    </location>
</feature>
<evidence type="ECO:0000313" key="2">
    <source>
        <dbReference type="EMBL" id="NAY93454.1"/>
    </source>
</evidence>
<organism evidence="2 3">
    <name type="scientific">Flagellimonas ochracea</name>
    <dbReference type="NCBI Taxonomy" id="2696472"/>
    <lineage>
        <taxon>Bacteria</taxon>
        <taxon>Pseudomonadati</taxon>
        <taxon>Bacteroidota</taxon>
        <taxon>Flavobacteriia</taxon>
        <taxon>Flavobacteriales</taxon>
        <taxon>Flavobacteriaceae</taxon>
        <taxon>Flagellimonas</taxon>
    </lineage>
</organism>
<comment type="caution">
    <text evidence="2">The sequence shown here is derived from an EMBL/GenBank/DDBJ whole genome shotgun (WGS) entry which is preliminary data.</text>
</comment>
<name>A0A964TEI3_9FLAO</name>
<keyword evidence="1" id="KW-0472">Membrane</keyword>
<keyword evidence="1" id="KW-1133">Transmembrane helix</keyword>
<feature type="transmembrane region" description="Helical" evidence="1">
    <location>
        <begin position="39"/>
        <end position="61"/>
    </location>
</feature>
<dbReference type="RefSeq" id="WP_166524865.1">
    <property type="nucleotide sequence ID" value="NZ_JAAABI010000011.1"/>
</dbReference>
<dbReference type="Proteomes" id="UP000667650">
    <property type="component" value="Unassembled WGS sequence"/>
</dbReference>
<evidence type="ECO:0000313" key="3">
    <source>
        <dbReference type="Proteomes" id="UP000667650"/>
    </source>
</evidence>
<dbReference type="EMBL" id="JAAABI010000011">
    <property type="protein sequence ID" value="NAY93454.1"/>
    <property type="molecule type" value="Genomic_DNA"/>
</dbReference>
<dbReference type="AlphaFoldDB" id="A0A964TEI3"/>
<feature type="transmembrane region" description="Helical" evidence="1">
    <location>
        <begin position="9"/>
        <end position="27"/>
    </location>
</feature>
<evidence type="ECO:0000256" key="1">
    <source>
        <dbReference type="SAM" id="Phobius"/>
    </source>
</evidence>
<gene>
    <name evidence="2" type="ORF">GTQ34_16200</name>
</gene>
<keyword evidence="1" id="KW-0812">Transmembrane</keyword>
<sequence length="178" mass="20528">MTKRDFFRIIIRLFALYLLLLTVFNFIPTNVSYLTYELAIWPILIILGSALLMILLFVFLLRKSDTVIDVLKLDKGFDDDRIEFGNLGSLEIVKIALIFIGGFMILDHLPEFLHYCYLGFKKEISATGLSPFEAPGLSEFWDYFRWFISGVNLLAGYLILSNLGRLARFLVNLKAKQE</sequence>